<sequence length="56" mass="5738">MCAFAHRMVTGRAGAVIAGAVDAQVRAVAAGAYVALIVVSFVLAVCVPVMQVVYMI</sequence>
<keyword evidence="1" id="KW-0472">Membrane</keyword>
<dbReference type="Proteomes" id="UP000769484">
    <property type="component" value="Unassembled WGS sequence"/>
</dbReference>
<evidence type="ECO:0000313" key="3">
    <source>
        <dbReference type="Proteomes" id="UP000769484"/>
    </source>
</evidence>
<accession>A0A930KJY1</accession>
<keyword evidence="1" id="KW-0812">Transmembrane</keyword>
<protein>
    <submittedName>
        <fullName evidence="2">Dihydrofolate reductase</fullName>
    </submittedName>
</protein>
<keyword evidence="1" id="KW-1133">Transmembrane helix</keyword>
<organism evidence="2 3">
    <name type="scientific">Rothia dentocariosa</name>
    <dbReference type="NCBI Taxonomy" id="2047"/>
    <lineage>
        <taxon>Bacteria</taxon>
        <taxon>Bacillati</taxon>
        <taxon>Actinomycetota</taxon>
        <taxon>Actinomycetes</taxon>
        <taxon>Micrococcales</taxon>
        <taxon>Micrococcaceae</taxon>
        <taxon>Rothia</taxon>
    </lineage>
</organism>
<evidence type="ECO:0000256" key="1">
    <source>
        <dbReference type="SAM" id="Phobius"/>
    </source>
</evidence>
<dbReference type="EMBL" id="JABZXJ010000019">
    <property type="protein sequence ID" value="MBF1649624.1"/>
    <property type="molecule type" value="Genomic_DNA"/>
</dbReference>
<evidence type="ECO:0000313" key="2">
    <source>
        <dbReference type="EMBL" id="MBF1649624.1"/>
    </source>
</evidence>
<dbReference type="AlphaFoldDB" id="A0A930KJY1"/>
<reference evidence="2" key="1">
    <citation type="submission" date="2020-04" db="EMBL/GenBank/DDBJ databases">
        <title>Deep metagenomics examines the oral microbiome during advanced dental caries in children, revealing novel taxa and co-occurrences with host molecules.</title>
        <authorList>
            <person name="Baker J.L."/>
            <person name="Morton J.T."/>
            <person name="Dinis M."/>
            <person name="Alvarez R."/>
            <person name="Tran N.C."/>
            <person name="Knight R."/>
            <person name="Edlund A."/>
        </authorList>
    </citation>
    <scope>NUCLEOTIDE SEQUENCE</scope>
    <source>
        <strain evidence="2">JCVI_47_bin.4</strain>
    </source>
</reference>
<proteinExistence type="predicted"/>
<dbReference type="RefSeq" id="WP_315304543.1">
    <property type="nucleotide sequence ID" value="NZ_CAUREM010000001.1"/>
</dbReference>
<gene>
    <name evidence="2" type="ORF">HXO56_05970</name>
</gene>
<name>A0A930KJY1_9MICC</name>
<feature type="transmembrane region" description="Helical" evidence="1">
    <location>
        <begin position="32"/>
        <end position="54"/>
    </location>
</feature>
<comment type="caution">
    <text evidence="2">The sequence shown here is derived from an EMBL/GenBank/DDBJ whole genome shotgun (WGS) entry which is preliminary data.</text>
</comment>